<protein>
    <submittedName>
        <fullName evidence="2">Uncharacterized protein</fullName>
    </submittedName>
</protein>
<dbReference type="EMBL" id="JABANO010002063">
    <property type="protein sequence ID" value="KAF4757923.1"/>
    <property type="molecule type" value="Genomic_DNA"/>
</dbReference>
<proteinExistence type="predicted"/>
<evidence type="ECO:0000256" key="1">
    <source>
        <dbReference type="SAM" id="MobiDB-lite"/>
    </source>
</evidence>
<dbReference type="AlphaFoldDB" id="A0A7J6UL39"/>
<gene>
    <name evidence="2" type="ORF">FOZ63_007713</name>
</gene>
<evidence type="ECO:0000313" key="2">
    <source>
        <dbReference type="EMBL" id="KAF4757923.1"/>
    </source>
</evidence>
<accession>A0A7J6UL39</accession>
<keyword evidence="3" id="KW-1185">Reference proteome</keyword>
<feature type="compositionally biased region" description="Low complexity" evidence="1">
    <location>
        <begin position="104"/>
        <end position="113"/>
    </location>
</feature>
<feature type="region of interest" description="Disordered" evidence="1">
    <location>
        <begin position="91"/>
        <end position="113"/>
    </location>
</feature>
<evidence type="ECO:0000313" key="3">
    <source>
        <dbReference type="Proteomes" id="UP000553632"/>
    </source>
</evidence>
<organism evidence="2 3">
    <name type="scientific">Perkinsus olseni</name>
    <name type="common">Perkinsus atlanticus</name>
    <dbReference type="NCBI Taxonomy" id="32597"/>
    <lineage>
        <taxon>Eukaryota</taxon>
        <taxon>Sar</taxon>
        <taxon>Alveolata</taxon>
        <taxon>Perkinsozoa</taxon>
        <taxon>Perkinsea</taxon>
        <taxon>Perkinsida</taxon>
        <taxon>Perkinsidae</taxon>
        <taxon>Perkinsus</taxon>
    </lineage>
</organism>
<sequence>MSLSYCNWGEGCGFHVPSTTFNSSAMDEGATLTGDEFLAGPAVSRQDQFNLAINHVSNLNGIWFCSICHVATMEGRLAALNHLDTAEHKKMRSGWQPRKPPNVPETRVPSTTTSRRTITLDQFTAGYVVRG</sequence>
<dbReference type="Proteomes" id="UP000553632">
    <property type="component" value="Unassembled WGS sequence"/>
</dbReference>
<comment type="caution">
    <text evidence="2">The sequence shown here is derived from an EMBL/GenBank/DDBJ whole genome shotgun (WGS) entry which is preliminary data.</text>
</comment>
<reference evidence="2 3" key="1">
    <citation type="submission" date="2020-04" db="EMBL/GenBank/DDBJ databases">
        <title>Perkinsus olseni comparative genomics.</title>
        <authorList>
            <person name="Bogema D.R."/>
        </authorList>
    </citation>
    <scope>NUCLEOTIDE SEQUENCE [LARGE SCALE GENOMIC DNA]</scope>
    <source>
        <strain evidence="2 3">ATCC PRA-207</strain>
    </source>
</reference>
<name>A0A7J6UL39_PEROL</name>